<dbReference type="RefSeq" id="WP_239407483.1">
    <property type="nucleotide sequence ID" value="NZ_CAHPRV010000044.1"/>
</dbReference>
<evidence type="ECO:0000313" key="1">
    <source>
        <dbReference type="EMBL" id="CAB5715156.1"/>
    </source>
</evidence>
<reference evidence="1" key="1">
    <citation type="submission" date="2020-05" db="EMBL/GenBank/DDBJ databases">
        <authorList>
            <person name="Delgado-Blas J."/>
        </authorList>
    </citation>
    <scope>NUCLEOTIDE SEQUENCE</scope>
    <source>
        <strain evidence="1">BB1453</strain>
    </source>
</reference>
<accession>A0A9N8D6V1</accession>
<sequence length="112" mass="13284">MNYINKEHKNIQDLYKDTLNFILREGISVDLTLDSKRVDFLIESIDFYFSTLIEKQEQARFILPLIKETVLKIRWYLESEKELADEVVKGKEVIDNVLTQLEKRKLIGVFFG</sequence>
<protein>
    <submittedName>
        <fullName evidence="1">Uncharacterized protein</fullName>
    </submittedName>
</protein>
<dbReference type="AlphaFoldDB" id="A0A9N8D6V1"/>
<gene>
    <name evidence="1" type="ORF">GHA_04043</name>
</gene>
<organism evidence="1 2">
    <name type="scientific">Providencia rettgeri</name>
    <dbReference type="NCBI Taxonomy" id="587"/>
    <lineage>
        <taxon>Bacteria</taxon>
        <taxon>Pseudomonadati</taxon>
        <taxon>Pseudomonadota</taxon>
        <taxon>Gammaproteobacteria</taxon>
        <taxon>Enterobacterales</taxon>
        <taxon>Morganellaceae</taxon>
        <taxon>Providencia</taxon>
    </lineage>
</organism>
<name>A0A9N8D6V1_PRORE</name>
<dbReference type="Proteomes" id="UP000834611">
    <property type="component" value="Unassembled WGS sequence"/>
</dbReference>
<proteinExistence type="predicted"/>
<evidence type="ECO:0000313" key="2">
    <source>
        <dbReference type="Proteomes" id="UP000834611"/>
    </source>
</evidence>
<dbReference type="EMBL" id="CAHPSF010000015">
    <property type="protein sequence ID" value="CAB5715156.1"/>
    <property type="molecule type" value="Genomic_DNA"/>
</dbReference>
<comment type="caution">
    <text evidence="1">The sequence shown here is derived from an EMBL/GenBank/DDBJ whole genome shotgun (WGS) entry which is preliminary data.</text>
</comment>